<dbReference type="EMBL" id="JAYXUD010000005">
    <property type="protein sequence ID" value="MEC6898648.1"/>
    <property type="molecule type" value="Genomic_DNA"/>
</dbReference>
<reference evidence="2 3" key="1">
    <citation type="submission" date="2024-01" db="EMBL/GenBank/DDBJ databases">
        <title>Active colonisers of the gastrointestinal tract of Atlantic salmon farmed in a warm water region.</title>
        <authorList>
            <person name="Bowman J.P."/>
        </authorList>
    </citation>
    <scope>NUCLEOTIDE SEQUENCE [LARGE SCALE GENOMIC DNA]</scope>
    <source>
        <strain evidence="2 3">S4MW1</strain>
    </source>
</reference>
<proteinExistence type="predicted"/>
<dbReference type="Proteomes" id="UP001339429">
    <property type="component" value="Unassembled WGS sequence"/>
</dbReference>
<protein>
    <submittedName>
        <fullName evidence="2">Molybdenum cofactor biosynthesis protein</fullName>
    </submittedName>
</protein>
<organism evidence="2 3">
    <name type="scientific">Photobacterium piscicola</name>
    <dbReference type="NCBI Taxonomy" id="1378299"/>
    <lineage>
        <taxon>Bacteria</taxon>
        <taxon>Pseudomonadati</taxon>
        <taxon>Pseudomonadota</taxon>
        <taxon>Gammaproteobacteria</taxon>
        <taxon>Vibrionales</taxon>
        <taxon>Vibrionaceae</taxon>
        <taxon>Photobacterium</taxon>
    </lineage>
</organism>
<feature type="transmembrane region" description="Helical" evidence="1">
    <location>
        <begin position="7"/>
        <end position="30"/>
    </location>
</feature>
<evidence type="ECO:0000313" key="2">
    <source>
        <dbReference type="EMBL" id="MEC6898648.1"/>
    </source>
</evidence>
<sequence>MDIKQSWGFIAISLGIISLLWSVMSLNGMIAQEHLFAEMGSFLSLTGSDLYDETYVENMLAVDRHKNFIILLTGISMASIGSLLIRGCYRK</sequence>
<keyword evidence="1" id="KW-1133">Transmembrane helix</keyword>
<keyword evidence="3" id="KW-1185">Reference proteome</keyword>
<dbReference type="RefSeq" id="WP_327779664.1">
    <property type="nucleotide sequence ID" value="NZ_JAYXUD010000005.1"/>
</dbReference>
<evidence type="ECO:0000256" key="1">
    <source>
        <dbReference type="SAM" id="Phobius"/>
    </source>
</evidence>
<accession>A0ABU6LGG2</accession>
<comment type="caution">
    <text evidence="2">The sequence shown here is derived from an EMBL/GenBank/DDBJ whole genome shotgun (WGS) entry which is preliminary data.</text>
</comment>
<gene>
    <name evidence="2" type="ORF">VXS00_08365</name>
</gene>
<keyword evidence="1" id="KW-0472">Membrane</keyword>
<evidence type="ECO:0000313" key="3">
    <source>
        <dbReference type="Proteomes" id="UP001339429"/>
    </source>
</evidence>
<feature type="transmembrane region" description="Helical" evidence="1">
    <location>
        <begin position="68"/>
        <end position="89"/>
    </location>
</feature>
<name>A0ABU6LGG2_9GAMM</name>
<keyword evidence="1" id="KW-0812">Transmembrane</keyword>